<accession>A0ABT4TA32</accession>
<keyword evidence="2" id="KW-1003">Cell membrane</keyword>
<feature type="region of interest" description="Disordered" evidence="6">
    <location>
        <begin position="357"/>
        <end position="388"/>
    </location>
</feature>
<evidence type="ECO:0000256" key="1">
    <source>
        <dbReference type="ARBA" id="ARBA00004651"/>
    </source>
</evidence>
<feature type="transmembrane region" description="Helical" evidence="7">
    <location>
        <begin position="119"/>
        <end position="140"/>
    </location>
</feature>
<feature type="transmembrane region" description="Helical" evidence="7">
    <location>
        <begin position="258"/>
        <end position="278"/>
    </location>
</feature>
<dbReference type="RefSeq" id="WP_271279698.1">
    <property type="nucleotide sequence ID" value="NZ_BAABFD010000018.1"/>
</dbReference>
<keyword evidence="3 7" id="KW-0812">Transmembrane</keyword>
<dbReference type="InterPro" id="IPR043428">
    <property type="entry name" value="LivM-like"/>
</dbReference>
<evidence type="ECO:0000256" key="7">
    <source>
        <dbReference type="SAM" id="Phobius"/>
    </source>
</evidence>
<name>A0ABT4TA32_9ACTN</name>
<keyword evidence="4 7" id="KW-1133">Transmembrane helix</keyword>
<evidence type="ECO:0000256" key="3">
    <source>
        <dbReference type="ARBA" id="ARBA00022692"/>
    </source>
</evidence>
<feature type="transmembrane region" description="Helical" evidence="7">
    <location>
        <begin position="225"/>
        <end position="246"/>
    </location>
</feature>
<proteinExistence type="predicted"/>
<dbReference type="InterPro" id="IPR001851">
    <property type="entry name" value="ABC_transp_permease"/>
</dbReference>
<dbReference type="CDD" id="cd06581">
    <property type="entry name" value="TM_PBP1_LivM_like"/>
    <property type="match status" value="1"/>
</dbReference>
<keyword evidence="9" id="KW-1185">Reference proteome</keyword>
<sequence>MPLRIERGSRRHRLLRLALAGGAAVLLLGLPHLLGTVSQVDTLSQIAAYSVAILGLIILMGYCGQISLAHSAFIGLGGYTTVILVADHDWPYLATIPVSIVICLAVGALIGIPALRIRGLYLAAVTLAVAALFPALVIRFEELTGGTSGKFAREAMQAPEWFFVNPYTRVGPSIVRFYVIAAVAVLVFLVARSILRSRIGRSMVALREAPLSAAASGVQVARVKIFAFAISGAFGGVAGSLLAIQLPQASDTRYTLDLSIFLLVALVAGGSGTMLGAIPGAIIFVTLRTFVSDWAAALPAFQGSDGGQIVGIISCLLLLAIVFLMPTGVAGGLKKAGRRLVQFTDPVPAGWRRFQLSASSQPTPSADAGGSQTASSPQPENSGAPTKG</sequence>
<dbReference type="EMBL" id="JAPNUD010000192">
    <property type="protein sequence ID" value="MDA0646373.1"/>
    <property type="molecule type" value="Genomic_DNA"/>
</dbReference>
<organism evidence="8 9">
    <name type="scientific">Nonomuraea ferruginea</name>
    <dbReference type="NCBI Taxonomy" id="46174"/>
    <lineage>
        <taxon>Bacteria</taxon>
        <taxon>Bacillati</taxon>
        <taxon>Actinomycetota</taxon>
        <taxon>Actinomycetes</taxon>
        <taxon>Streptosporangiales</taxon>
        <taxon>Streptosporangiaceae</taxon>
        <taxon>Nonomuraea</taxon>
    </lineage>
</organism>
<comment type="caution">
    <text evidence="8">The sequence shown here is derived from an EMBL/GenBank/DDBJ whole genome shotgun (WGS) entry which is preliminary data.</text>
</comment>
<feature type="transmembrane region" description="Helical" evidence="7">
    <location>
        <begin position="309"/>
        <end position="333"/>
    </location>
</feature>
<dbReference type="Proteomes" id="UP001212498">
    <property type="component" value="Unassembled WGS sequence"/>
</dbReference>
<evidence type="ECO:0000313" key="9">
    <source>
        <dbReference type="Proteomes" id="UP001212498"/>
    </source>
</evidence>
<gene>
    <name evidence="8" type="ORF">OUY24_37590</name>
</gene>
<dbReference type="PANTHER" id="PTHR30482:SF20">
    <property type="entry name" value="HIGH-AFFINITY BRANCHED-CHAIN AMINO ACID TRANSPORT SYSTEM PERMEASE PROTEIN LIVM"/>
    <property type="match status" value="1"/>
</dbReference>
<protein>
    <submittedName>
        <fullName evidence="8">Branched-chain amino acid ABC transporter permease</fullName>
    </submittedName>
</protein>
<evidence type="ECO:0000256" key="2">
    <source>
        <dbReference type="ARBA" id="ARBA00022475"/>
    </source>
</evidence>
<evidence type="ECO:0000313" key="8">
    <source>
        <dbReference type="EMBL" id="MDA0646373.1"/>
    </source>
</evidence>
<feature type="transmembrane region" description="Helical" evidence="7">
    <location>
        <begin position="68"/>
        <end position="86"/>
    </location>
</feature>
<evidence type="ECO:0000256" key="5">
    <source>
        <dbReference type="ARBA" id="ARBA00023136"/>
    </source>
</evidence>
<feature type="transmembrane region" description="Helical" evidence="7">
    <location>
        <begin position="92"/>
        <end position="112"/>
    </location>
</feature>
<dbReference type="Pfam" id="PF02653">
    <property type="entry name" value="BPD_transp_2"/>
    <property type="match status" value="1"/>
</dbReference>
<comment type="subcellular location">
    <subcellularLocation>
        <location evidence="1">Cell membrane</location>
        <topology evidence="1">Multi-pass membrane protein</topology>
    </subcellularLocation>
</comment>
<dbReference type="PANTHER" id="PTHR30482">
    <property type="entry name" value="HIGH-AFFINITY BRANCHED-CHAIN AMINO ACID TRANSPORT SYSTEM PERMEASE"/>
    <property type="match status" value="1"/>
</dbReference>
<reference evidence="8 9" key="1">
    <citation type="submission" date="2022-11" db="EMBL/GenBank/DDBJ databases">
        <title>Nonomuraea corallina sp. nov., a new species of the genus Nonomuraea isolated from sea side sediment in Thai sea.</title>
        <authorList>
            <person name="Ngamcharungchit C."/>
            <person name="Matsumoto A."/>
            <person name="Suriyachadkun C."/>
            <person name="Panbangred W."/>
            <person name="Inahashi Y."/>
            <person name="Intra B."/>
        </authorList>
    </citation>
    <scope>NUCLEOTIDE SEQUENCE [LARGE SCALE GENOMIC DNA]</scope>
    <source>
        <strain evidence="8 9">DSM 43553</strain>
    </source>
</reference>
<feature type="transmembrane region" description="Helical" evidence="7">
    <location>
        <begin position="14"/>
        <end position="34"/>
    </location>
</feature>
<evidence type="ECO:0000256" key="6">
    <source>
        <dbReference type="SAM" id="MobiDB-lite"/>
    </source>
</evidence>
<keyword evidence="5 7" id="KW-0472">Membrane</keyword>
<evidence type="ECO:0000256" key="4">
    <source>
        <dbReference type="ARBA" id="ARBA00022989"/>
    </source>
</evidence>
<feature type="transmembrane region" description="Helical" evidence="7">
    <location>
        <begin position="46"/>
        <end position="63"/>
    </location>
</feature>
<feature type="transmembrane region" description="Helical" evidence="7">
    <location>
        <begin position="175"/>
        <end position="195"/>
    </location>
</feature>